<dbReference type="GO" id="GO:0043200">
    <property type="term" value="P:response to amino acid"/>
    <property type="evidence" value="ECO:0007669"/>
    <property type="project" value="TreeGrafter"/>
</dbReference>
<dbReference type="GO" id="GO:0043565">
    <property type="term" value="F:sequence-specific DNA binding"/>
    <property type="evidence" value="ECO:0007669"/>
    <property type="project" value="InterPro"/>
</dbReference>
<dbReference type="InterPro" id="IPR036388">
    <property type="entry name" value="WH-like_DNA-bd_sf"/>
</dbReference>
<dbReference type="Gene3D" id="3.30.70.920">
    <property type="match status" value="1"/>
</dbReference>
<dbReference type="Gene3D" id="1.10.10.10">
    <property type="entry name" value="Winged helix-like DNA-binding domain superfamily/Winged helix DNA-binding domain"/>
    <property type="match status" value="1"/>
</dbReference>
<dbReference type="SUPFAM" id="SSF46785">
    <property type="entry name" value="Winged helix' DNA-binding domain"/>
    <property type="match status" value="1"/>
</dbReference>
<dbReference type="InterPro" id="IPR019887">
    <property type="entry name" value="Tscrpt_reg_AsnC/Lrp_C"/>
</dbReference>
<dbReference type="Proteomes" id="UP000028194">
    <property type="component" value="Chromosome"/>
</dbReference>
<dbReference type="PRINTS" id="PR00033">
    <property type="entry name" value="HTHASNC"/>
</dbReference>
<dbReference type="SMART" id="SM00344">
    <property type="entry name" value="HTH_ASNC"/>
    <property type="match status" value="1"/>
</dbReference>
<evidence type="ECO:0000256" key="3">
    <source>
        <dbReference type="ARBA" id="ARBA00023163"/>
    </source>
</evidence>
<sequence length="186" mass="21108">MFWRRNRKRITFINTGAKGYGGRESLHKFDELDMRILSELTRDASISVPRLSKKLNINASVLYSRIKRLSKRSLVKKFTVVVNESMLGINVKATVGINRDPKLKEPIHGELLKIPEVRSVSEVTGRFDMIVTVSAHTLEELHNVVIERIGKIEGIQNTETFVEMQRTEKEPLYTTQATATAAGISR</sequence>
<dbReference type="GO" id="GO:0005829">
    <property type="term" value="C:cytosol"/>
    <property type="evidence" value="ECO:0007669"/>
    <property type="project" value="TreeGrafter"/>
</dbReference>
<dbReference type="eggNOG" id="arCOG01580">
    <property type="taxonomic scope" value="Archaea"/>
</dbReference>
<reference evidence="5 6" key="1">
    <citation type="journal article" date="2014" name="PLoS ONE">
        <title>Genome Sequence of Candidatus Nitrososphaera evergladensis from Group I.1b Enriched from Everglades Soil Reveals Novel Genomic Features of the Ammonia-Oxidizing Archaea.</title>
        <authorList>
            <person name="Zhalnina K.V."/>
            <person name="Dias R."/>
            <person name="Leonard M.T."/>
            <person name="Dorr de Quadros P."/>
            <person name="Camargo F.A."/>
            <person name="Drew J.C."/>
            <person name="Farmerie W.G."/>
            <person name="Daroub S.H."/>
            <person name="Triplett E.W."/>
        </authorList>
    </citation>
    <scope>NUCLEOTIDE SEQUENCE [LARGE SCALE GENOMIC DNA]</scope>
    <source>
        <strain evidence="5 6">SR1</strain>
    </source>
</reference>
<keyword evidence="6" id="KW-1185">Reference proteome</keyword>
<keyword evidence="1" id="KW-0805">Transcription regulation</keyword>
<dbReference type="AlphaFoldDB" id="A0A075MP79"/>
<dbReference type="HOGENOM" id="CLU_091233_5_4_2"/>
<feature type="domain" description="HTH asnC-type" evidence="4">
    <location>
        <begin position="29"/>
        <end position="90"/>
    </location>
</feature>
<name>A0A075MP79_9ARCH</name>
<dbReference type="Pfam" id="PF13404">
    <property type="entry name" value="HTH_AsnC-type"/>
    <property type="match status" value="1"/>
</dbReference>
<protein>
    <submittedName>
        <fullName evidence="5">Transcriptional regulator, AsnC family</fullName>
    </submittedName>
</protein>
<evidence type="ECO:0000256" key="2">
    <source>
        <dbReference type="ARBA" id="ARBA00023125"/>
    </source>
</evidence>
<dbReference type="SUPFAM" id="SSF54909">
    <property type="entry name" value="Dimeric alpha+beta barrel"/>
    <property type="match status" value="1"/>
</dbReference>
<proteinExistence type="predicted"/>
<dbReference type="EMBL" id="CP007174">
    <property type="protein sequence ID" value="AIF83346.1"/>
    <property type="molecule type" value="Genomic_DNA"/>
</dbReference>
<dbReference type="KEGG" id="nev:NTE_01277"/>
<gene>
    <name evidence="5" type="ORF">NTE_01277</name>
</gene>
<dbReference type="PANTHER" id="PTHR30154:SF34">
    <property type="entry name" value="TRANSCRIPTIONAL REGULATOR AZLB"/>
    <property type="match status" value="1"/>
</dbReference>
<dbReference type="InterPro" id="IPR000485">
    <property type="entry name" value="AsnC-type_HTH_dom"/>
</dbReference>
<dbReference type="PROSITE" id="PS50956">
    <property type="entry name" value="HTH_ASNC_2"/>
    <property type="match status" value="1"/>
</dbReference>
<dbReference type="InterPro" id="IPR011008">
    <property type="entry name" value="Dimeric_a/b-barrel"/>
</dbReference>
<keyword evidence="3" id="KW-0804">Transcription</keyword>
<keyword evidence="2" id="KW-0238">DNA-binding</keyword>
<dbReference type="Pfam" id="PF01037">
    <property type="entry name" value="AsnC_trans_reg"/>
    <property type="match status" value="1"/>
</dbReference>
<evidence type="ECO:0000256" key="1">
    <source>
        <dbReference type="ARBA" id="ARBA00023015"/>
    </source>
</evidence>
<dbReference type="InterPro" id="IPR036390">
    <property type="entry name" value="WH_DNA-bd_sf"/>
</dbReference>
<evidence type="ECO:0000313" key="6">
    <source>
        <dbReference type="Proteomes" id="UP000028194"/>
    </source>
</evidence>
<accession>A0A075MP79</accession>
<evidence type="ECO:0000259" key="4">
    <source>
        <dbReference type="PROSITE" id="PS50956"/>
    </source>
</evidence>
<evidence type="ECO:0000313" key="5">
    <source>
        <dbReference type="EMBL" id="AIF83346.1"/>
    </source>
</evidence>
<organism evidence="5 6">
    <name type="scientific">Candidatus Nitrososphaera evergladensis SR1</name>
    <dbReference type="NCBI Taxonomy" id="1459636"/>
    <lineage>
        <taxon>Archaea</taxon>
        <taxon>Nitrososphaerota</taxon>
        <taxon>Nitrososphaeria</taxon>
        <taxon>Nitrososphaerales</taxon>
        <taxon>Nitrososphaeraceae</taxon>
        <taxon>Nitrososphaera</taxon>
    </lineage>
</organism>
<dbReference type="PANTHER" id="PTHR30154">
    <property type="entry name" value="LEUCINE-RESPONSIVE REGULATORY PROTEIN"/>
    <property type="match status" value="1"/>
</dbReference>
<dbReference type="InterPro" id="IPR019888">
    <property type="entry name" value="Tscrpt_reg_AsnC-like"/>
</dbReference>